<dbReference type="PANTHER" id="PTHR13754:SF13">
    <property type="entry name" value="METALLO-BETA-LACTAMASE SUPERFAMILY PROTEIN (AFU_ORTHOLOGUE AFUA_3G07630)"/>
    <property type="match status" value="1"/>
</dbReference>
<reference evidence="3" key="1">
    <citation type="submission" date="2022-11" db="EMBL/GenBank/DDBJ databases">
        <title>Marilongibacter aestuarii gen. nov., sp. nov., isolated from tidal flat sediment.</title>
        <authorList>
            <person name="Jiayan W."/>
        </authorList>
    </citation>
    <scope>NUCLEOTIDE SEQUENCE</scope>
    <source>
        <strain evidence="3">Z1-6</strain>
    </source>
</reference>
<proteinExistence type="predicted"/>
<keyword evidence="1" id="KW-0732">Signal</keyword>
<feature type="domain" description="Metallo-beta-lactamase" evidence="2">
    <location>
        <begin position="43"/>
        <end position="233"/>
    </location>
</feature>
<name>A0A9X3J9A2_9BACT</name>
<sequence length="262" mass="30098">MKKRLTLFLVLLFFISAKFSFSQKSNSFIVVYNNIPSKNYLRTNWGYSVWIEKEDVVILFDTGTKATLLQENLMKLNLDPSKIASIVISHQHKDHTGGLEMVLKEVKKGTKVYLPNDFKSSLKTEFSSVKFKVNTKYHKIADGVWLTEVFMNQDNGIREQALIIEKEDRLIMLTGCAHPGIAEMCESVRNHFPDKKMQLVSGGFHIMHKSENEVIQISDKIRKLGFEKIAPSHCTGDKSIEVLRKEWGEDFIPLNLGDSYFF</sequence>
<evidence type="ECO:0000313" key="4">
    <source>
        <dbReference type="Proteomes" id="UP001145087"/>
    </source>
</evidence>
<dbReference type="CDD" id="cd07713">
    <property type="entry name" value="DHPS-like_MBL-fold"/>
    <property type="match status" value="1"/>
</dbReference>
<dbReference type="SUPFAM" id="SSF56281">
    <property type="entry name" value="Metallo-hydrolase/oxidoreductase"/>
    <property type="match status" value="1"/>
</dbReference>
<evidence type="ECO:0000313" key="3">
    <source>
        <dbReference type="EMBL" id="MCY1722550.1"/>
    </source>
</evidence>
<dbReference type="Pfam" id="PF00753">
    <property type="entry name" value="Lactamase_B"/>
    <property type="match status" value="1"/>
</dbReference>
<evidence type="ECO:0000259" key="2">
    <source>
        <dbReference type="SMART" id="SM00849"/>
    </source>
</evidence>
<dbReference type="Gene3D" id="3.60.15.10">
    <property type="entry name" value="Ribonuclease Z/Hydroxyacylglutathione hydrolase-like"/>
    <property type="match status" value="1"/>
</dbReference>
<dbReference type="InterPro" id="IPR052926">
    <property type="entry name" value="Metallo-beta-lactamase_dom"/>
</dbReference>
<dbReference type="GO" id="GO:0016740">
    <property type="term" value="F:transferase activity"/>
    <property type="evidence" value="ECO:0007669"/>
    <property type="project" value="TreeGrafter"/>
</dbReference>
<dbReference type="Proteomes" id="UP001145087">
    <property type="component" value="Unassembled WGS sequence"/>
</dbReference>
<dbReference type="RefSeq" id="WP_343334875.1">
    <property type="nucleotide sequence ID" value="NZ_JAPOHD010000059.1"/>
</dbReference>
<dbReference type="PANTHER" id="PTHR13754">
    <property type="entry name" value="METALLO-BETA-LACTAMASE SUPERFAMILY PROTEIN"/>
    <property type="match status" value="1"/>
</dbReference>
<dbReference type="InterPro" id="IPR041712">
    <property type="entry name" value="DHPS-like_MBL-fold"/>
</dbReference>
<dbReference type="InterPro" id="IPR001279">
    <property type="entry name" value="Metallo-B-lactamas"/>
</dbReference>
<keyword evidence="4" id="KW-1185">Reference proteome</keyword>
<feature type="signal peptide" evidence="1">
    <location>
        <begin position="1"/>
        <end position="20"/>
    </location>
</feature>
<gene>
    <name evidence="3" type="ORF">OU798_19525</name>
</gene>
<organism evidence="3 4">
    <name type="scientific">Draconibacterium aestuarii</name>
    <dbReference type="NCBI Taxonomy" id="2998507"/>
    <lineage>
        <taxon>Bacteria</taxon>
        <taxon>Pseudomonadati</taxon>
        <taxon>Bacteroidota</taxon>
        <taxon>Bacteroidia</taxon>
        <taxon>Marinilabiliales</taxon>
        <taxon>Prolixibacteraceae</taxon>
        <taxon>Draconibacterium</taxon>
    </lineage>
</organism>
<comment type="caution">
    <text evidence="3">The sequence shown here is derived from an EMBL/GenBank/DDBJ whole genome shotgun (WGS) entry which is preliminary data.</text>
</comment>
<dbReference type="SMART" id="SM00849">
    <property type="entry name" value="Lactamase_B"/>
    <property type="match status" value="1"/>
</dbReference>
<evidence type="ECO:0000256" key="1">
    <source>
        <dbReference type="SAM" id="SignalP"/>
    </source>
</evidence>
<feature type="chain" id="PRO_5040856032" evidence="1">
    <location>
        <begin position="21"/>
        <end position="262"/>
    </location>
</feature>
<dbReference type="AlphaFoldDB" id="A0A9X3J9A2"/>
<accession>A0A9X3J9A2</accession>
<dbReference type="InterPro" id="IPR036866">
    <property type="entry name" value="RibonucZ/Hydroxyglut_hydro"/>
</dbReference>
<protein>
    <submittedName>
        <fullName evidence="3">MBL fold metallo-hydrolase</fullName>
    </submittedName>
</protein>
<dbReference type="EMBL" id="JAPOHD010000059">
    <property type="protein sequence ID" value="MCY1722550.1"/>
    <property type="molecule type" value="Genomic_DNA"/>
</dbReference>